<keyword evidence="3" id="KW-1185">Reference proteome</keyword>
<dbReference type="Proteomes" id="UP000075880">
    <property type="component" value="Unassembled WGS sequence"/>
</dbReference>
<reference evidence="2" key="1">
    <citation type="submission" date="2024-04" db="UniProtKB">
        <authorList>
            <consortium name="EnsemblMetazoa"/>
        </authorList>
    </citation>
    <scope>IDENTIFICATION</scope>
    <source>
        <strain evidence="2">EBRO</strain>
    </source>
</reference>
<dbReference type="AlphaFoldDB" id="A0AAG5CQC0"/>
<sequence>MPAAATWRAVTSTFGALRLTSCCRTRPSSPSGCSSSCTTKSSRT</sequence>
<name>A0AAG5CQC0_ANOAO</name>
<organism evidence="2 3">
    <name type="scientific">Anopheles atroparvus</name>
    <name type="common">European mosquito</name>
    <dbReference type="NCBI Taxonomy" id="41427"/>
    <lineage>
        <taxon>Eukaryota</taxon>
        <taxon>Metazoa</taxon>
        <taxon>Ecdysozoa</taxon>
        <taxon>Arthropoda</taxon>
        <taxon>Hexapoda</taxon>
        <taxon>Insecta</taxon>
        <taxon>Pterygota</taxon>
        <taxon>Neoptera</taxon>
        <taxon>Endopterygota</taxon>
        <taxon>Diptera</taxon>
        <taxon>Nematocera</taxon>
        <taxon>Culicoidea</taxon>
        <taxon>Culicidae</taxon>
        <taxon>Anophelinae</taxon>
        <taxon>Anopheles</taxon>
    </lineage>
</organism>
<proteinExistence type="predicted"/>
<evidence type="ECO:0000313" key="3">
    <source>
        <dbReference type="Proteomes" id="UP000075880"/>
    </source>
</evidence>
<evidence type="ECO:0000256" key="1">
    <source>
        <dbReference type="SAM" id="MobiDB-lite"/>
    </source>
</evidence>
<dbReference type="EnsemblMetazoa" id="ENSAATROPT000819">
    <property type="protein sequence ID" value="ENSAATROPP000778"/>
    <property type="gene ID" value="ENSAATROPG000666"/>
</dbReference>
<evidence type="ECO:0000313" key="2">
    <source>
        <dbReference type="EnsemblMetazoa" id="ENSAATROPP000778"/>
    </source>
</evidence>
<feature type="region of interest" description="Disordered" evidence="1">
    <location>
        <begin position="23"/>
        <end position="44"/>
    </location>
</feature>
<accession>A0AAG5CQC0</accession>
<protein>
    <submittedName>
        <fullName evidence="2">Uncharacterized protein</fullName>
    </submittedName>
</protein>